<evidence type="ECO:0000256" key="5">
    <source>
        <dbReference type="ARBA" id="ARBA00022692"/>
    </source>
</evidence>
<evidence type="ECO:0000256" key="14">
    <source>
        <dbReference type="SAM" id="Phobius"/>
    </source>
</evidence>
<evidence type="ECO:0000313" key="15">
    <source>
        <dbReference type="EMBL" id="RMI39146.1"/>
    </source>
</evidence>
<proteinExistence type="inferred from homology"/>
<organism evidence="15 16">
    <name type="scientific">Streptomyces triticirhizae</name>
    <dbReference type="NCBI Taxonomy" id="2483353"/>
    <lineage>
        <taxon>Bacteria</taxon>
        <taxon>Bacillati</taxon>
        <taxon>Actinomycetota</taxon>
        <taxon>Actinomycetes</taxon>
        <taxon>Kitasatosporales</taxon>
        <taxon>Streptomycetaceae</taxon>
        <taxon>Streptomyces</taxon>
    </lineage>
</organism>
<evidence type="ECO:0000256" key="7">
    <source>
        <dbReference type="ARBA" id="ARBA00022958"/>
    </source>
</evidence>
<evidence type="ECO:0000256" key="6">
    <source>
        <dbReference type="ARBA" id="ARBA00022826"/>
    </source>
</evidence>
<feature type="transmembrane region" description="Helical" evidence="14">
    <location>
        <begin position="55"/>
        <end position="72"/>
    </location>
</feature>
<feature type="compositionally biased region" description="Basic residues" evidence="13">
    <location>
        <begin position="25"/>
        <end position="34"/>
    </location>
</feature>
<feature type="transmembrane region" description="Helical" evidence="14">
    <location>
        <begin position="92"/>
        <end position="110"/>
    </location>
</feature>
<dbReference type="GO" id="GO:0015252">
    <property type="term" value="F:proton channel activity"/>
    <property type="evidence" value="ECO:0007669"/>
    <property type="project" value="InterPro"/>
</dbReference>
<evidence type="ECO:0000256" key="4">
    <source>
        <dbReference type="ARBA" id="ARBA00022538"/>
    </source>
</evidence>
<keyword evidence="3" id="KW-0813">Transport</keyword>
<sequence length="260" mass="27967">MLGQDRRRGKPFWRAASPPGLARRVPPRLARRAPSRPGAAPRVREVQRSAATERLSALSDGVFAIAMTLLVLDISVPDGLDGADFRAALRDTGPHLAAYALSFAVIAQFWRSHRALLARAPGDDETVTRFTLLGLALVALLPFPTGLVAEYSGQPLAAASYAANVAAANAAHLGVLRTSHRRAGPPSDDGRAAERRRSQRVLTALTSVFAVSIPVALVSPGLAPVLWVSVFPLQWLLTRDSSTGDGRRVSRWPGRRRGRR</sequence>
<keyword evidence="6" id="KW-0631">Potassium channel</keyword>
<evidence type="ECO:0000256" key="8">
    <source>
        <dbReference type="ARBA" id="ARBA00022989"/>
    </source>
</evidence>
<evidence type="ECO:0000313" key="16">
    <source>
        <dbReference type="Proteomes" id="UP000278673"/>
    </source>
</evidence>
<evidence type="ECO:0000256" key="12">
    <source>
        <dbReference type="ARBA" id="ARBA00034430"/>
    </source>
</evidence>
<reference evidence="15 16" key="1">
    <citation type="submission" date="2018-10" db="EMBL/GenBank/DDBJ databases">
        <title>Isolation, diversity and antifungal activity of actinobacteria from wheat.</title>
        <authorList>
            <person name="Han C."/>
        </authorList>
    </citation>
    <scope>NUCLEOTIDE SEQUENCE [LARGE SCALE GENOMIC DNA]</scope>
    <source>
        <strain evidence="15 16">NEAU-YY642</strain>
    </source>
</reference>
<dbReference type="AlphaFoldDB" id="A0A3M2LPY4"/>
<keyword evidence="4" id="KW-0633">Potassium transport</keyword>
<protein>
    <submittedName>
        <fullName evidence="15">DUF1211 domain-containing protein</fullName>
    </submittedName>
</protein>
<dbReference type="PANTHER" id="PTHR31462:SF5">
    <property type="entry name" value="ENDOSOMAL_LYSOSOMAL PROTON CHANNEL TMEM175"/>
    <property type="match status" value="1"/>
</dbReference>
<keyword evidence="10 14" id="KW-0472">Membrane</keyword>
<dbReference type="InterPro" id="IPR010617">
    <property type="entry name" value="TMEM175-like"/>
</dbReference>
<keyword evidence="8 14" id="KW-1133">Transmembrane helix</keyword>
<evidence type="ECO:0000256" key="1">
    <source>
        <dbReference type="ARBA" id="ARBA00004141"/>
    </source>
</evidence>
<keyword evidence="11" id="KW-0407">Ion channel</keyword>
<comment type="similarity">
    <text evidence="2">Belongs to the TMEM175 family.</text>
</comment>
<accession>A0A3M2LPY4</accession>
<feature type="region of interest" description="Disordered" evidence="13">
    <location>
        <begin position="1"/>
        <end position="45"/>
    </location>
</feature>
<comment type="catalytic activity">
    <reaction evidence="12">
        <text>K(+)(in) = K(+)(out)</text>
        <dbReference type="Rhea" id="RHEA:29463"/>
        <dbReference type="ChEBI" id="CHEBI:29103"/>
    </reaction>
</comment>
<evidence type="ECO:0000256" key="11">
    <source>
        <dbReference type="ARBA" id="ARBA00023303"/>
    </source>
</evidence>
<evidence type="ECO:0000256" key="2">
    <source>
        <dbReference type="ARBA" id="ARBA00006920"/>
    </source>
</evidence>
<feature type="compositionally biased region" description="Basic residues" evidence="13">
    <location>
        <begin position="249"/>
        <end position="260"/>
    </location>
</feature>
<comment type="caution">
    <text evidence="15">The sequence shown here is derived from an EMBL/GenBank/DDBJ whole genome shotgun (WGS) entry which is preliminary data.</text>
</comment>
<gene>
    <name evidence="15" type="ORF">EBN88_15390</name>
</gene>
<dbReference type="PANTHER" id="PTHR31462">
    <property type="entry name" value="ENDOSOMAL/LYSOSOMAL POTASSIUM CHANNEL TMEM175"/>
    <property type="match status" value="1"/>
</dbReference>
<dbReference type="EMBL" id="RFFJ01000078">
    <property type="protein sequence ID" value="RMI39146.1"/>
    <property type="molecule type" value="Genomic_DNA"/>
</dbReference>
<name>A0A3M2LPY4_9ACTN</name>
<feature type="region of interest" description="Disordered" evidence="13">
    <location>
        <begin position="241"/>
        <end position="260"/>
    </location>
</feature>
<evidence type="ECO:0000256" key="3">
    <source>
        <dbReference type="ARBA" id="ARBA00022448"/>
    </source>
</evidence>
<keyword evidence="5 14" id="KW-0812">Transmembrane</keyword>
<dbReference type="Proteomes" id="UP000278673">
    <property type="component" value="Unassembled WGS sequence"/>
</dbReference>
<keyword evidence="16" id="KW-1185">Reference proteome</keyword>
<feature type="transmembrane region" description="Helical" evidence="14">
    <location>
        <begin position="201"/>
        <end position="227"/>
    </location>
</feature>
<evidence type="ECO:0000256" key="10">
    <source>
        <dbReference type="ARBA" id="ARBA00023136"/>
    </source>
</evidence>
<comment type="subcellular location">
    <subcellularLocation>
        <location evidence="1">Membrane</location>
        <topology evidence="1">Multi-pass membrane protein</topology>
    </subcellularLocation>
</comment>
<dbReference type="GO" id="GO:0016020">
    <property type="term" value="C:membrane"/>
    <property type="evidence" value="ECO:0007669"/>
    <property type="project" value="UniProtKB-SubCell"/>
</dbReference>
<dbReference type="Pfam" id="PF06736">
    <property type="entry name" value="TMEM175"/>
    <property type="match status" value="1"/>
</dbReference>
<evidence type="ECO:0000256" key="9">
    <source>
        <dbReference type="ARBA" id="ARBA00023065"/>
    </source>
</evidence>
<feature type="transmembrane region" description="Helical" evidence="14">
    <location>
        <begin position="155"/>
        <end position="176"/>
    </location>
</feature>
<keyword evidence="9" id="KW-0406">Ion transport</keyword>
<keyword evidence="7" id="KW-0630">Potassium</keyword>
<feature type="transmembrane region" description="Helical" evidence="14">
    <location>
        <begin position="130"/>
        <end position="149"/>
    </location>
</feature>
<evidence type="ECO:0000256" key="13">
    <source>
        <dbReference type="SAM" id="MobiDB-lite"/>
    </source>
</evidence>
<dbReference type="GO" id="GO:0005267">
    <property type="term" value="F:potassium channel activity"/>
    <property type="evidence" value="ECO:0007669"/>
    <property type="project" value="UniProtKB-KW"/>
</dbReference>